<evidence type="ECO:0000313" key="3">
    <source>
        <dbReference type="Proteomes" id="UP001162480"/>
    </source>
</evidence>
<gene>
    <name evidence="2" type="ORF">OCTVUL_1B024663</name>
</gene>
<organism evidence="2 3">
    <name type="scientific">Octopus vulgaris</name>
    <name type="common">Common octopus</name>
    <dbReference type="NCBI Taxonomy" id="6645"/>
    <lineage>
        <taxon>Eukaryota</taxon>
        <taxon>Metazoa</taxon>
        <taxon>Spiralia</taxon>
        <taxon>Lophotrochozoa</taxon>
        <taxon>Mollusca</taxon>
        <taxon>Cephalopoda</taxon>
        <taxon>Coleoidea</taxon>
        <taxon>Octopodiformes</taxon>
        <taxon>Octopoda</taxon>
        <taxon>Incirrata</taxon>
        <taxon>Octopodidae</taxon>
        <taxon>Octopus</taxon>
    </lineage>
</organism>
<reference evidence="2" key="1">
    <citation type="submission" date="2023-08" db="EMBL/GenBank/DDBJ databases">
        <authorList>
            <person name="Alioto T."/>
            <person name="Alioto T."/>
            <person name="Gomez Garrido J."/>
        </authorList>
    </citation>
    <scope>NUCLEOTIDE SEQUENCE</scope>
</reference>
<dbReference type="AlphaFoldDB" id="A0AA36BWK9"/>
<evidence type="ECO:0000313" key="2">
    <source>
        <dbReference type="EMBL" id="CAI9741344.1"/>
    </source>
</evidence>
<feature type="region of interest" description="Disordered" evidence="1">
    <location>
        <begin position="1"/>
        <end position="21"/>
    </location>
</feature>
<dbReference type="Proteomes" id="UP001162480">
    <property type="component" value="Chromosome 26"/>
</dbReference>
<evidence type="ECO:0000256" key="1">
    <source>
        <dbReference type="SAM" id="MobiDB-lite"/>
    </source>
</evidence>
<keyword evidence="3" id="KW-1185">Reference proteome</keyword>
<dbReference type="EMBL" id="OX597839">
    <property type="protein sequence ID" value="CAI9741344.1"/>
    <property type="molecule type" value="Genomic_DNA"/>
</dbReference>
<protein>
    <submittedName>
        <fullName evidence="2">Uncharacterized protein</fullName>
    </submittedName>
</protein>
<proteinExistence type="predicted"/>
<sequence>MAYPQDEYKGEWGQGSDEGVMAYPQDEYKGEWGQGSDEGVMAYPQDEYKGEWGQGSDEGVMAYPQDEYKGEWGQGSDEGVMAYPQDEYKGEQGQRSEEVGWMSSNPARFKTLPCGVDRTKKQSSAKREVCGFSSSCYTVVGCGGGGQHLQTMFIYPANIGGNGGGGGAPTWS</sequence>
<accession>A0AA36BWK9</accession>
<feature type="compositionally biased region" description="Basic and acidic residues" evidence="1">
    <location>
        <begin position="1"/>
        <end position="10"/>
    </location>
</feature>
<name>A0AA36BWK9_OCTVU</name>